<evidence type="ECO:0000256" key="11">
    <source>
        <dbReference type="RuleBase" id="RU361213"/>
    </source>
</evidence>
<dbReference type="VEuPathDB" id="FungiDB:G647_10233"/>
<evidence type="ECO:0000313" key="15">
    <source>
        <dbReference type="Proteomes" id="UP000094526"/>
    </source>
</evidence>
<dbReference type="InterPro" id="IPR024610">
    <property type="entry name" value="ING_N_histone-binding"/>
</dbReference>
<feature type="compositionally biased region" description="Gly residues" evidence="12">
    <location>
        <begin position="772"/>
        <end position="803"/>
    </location>
</feature>
<dbReference type="OrthoDB" id="4173905at2759"/>
<keyword evidence="7 11" id="KW-0539">Nucleus</keyword>
<feature type="binding site" evidence="9">
    <location>
        <position position="727"/>
    </location>
    <ligand>
        <name>Zn(2+)</name>
        <dbReference type="ChEBI" id="CHEBI:29105"/>
        <label>2</label>
    </ligand>
</feature>
<dbReference type="VEuPathDB" id="FungiDB:CLCR_03882"/>
<feature type="compositionally biased region" description="Polar residues" evidence="12">
    <location>
        <begin position="1"/>
        <end position="11"/>
    </location>
</feature>
<evidence type="ECO:0000256" key="3">
    <source>
        <dbReference type="ARBA" id="ARBA00022723"/>
    </source>
</evidence>
<comment type="subunit">
    <text evidence="11">Component of an histone acetyltransferase complex. Interacts with H3K4me3 and to a lesser extent with H3K4me2.</text>
</comment>
<dbReference type="GO" id="GO:0008270">
    <property type="term" value="F:zinc ion binding"/>
    <property type="evidence" value="ECO:0007669"/>
    <property type="project" value="UniProtKB-KW"/>
</dbReference>
<accession>A0A1C1CJC9</accession>
<feature type="compositionally biased region" description="Basic and acidic residues" evidence="12">
    <location>
        <begin position="265"/>
        <end position="281"/>
    </location>
</feature>
<dbReference type="SMART" id="SM01408">
    <property type="entry name" value="ING"/>
    <property type="match status" value="1"/>
</dbReference>
<feature type="region of interest" description="Disordered" evidence="12">
    <location>
        <begin position="1"/>
        <end position="33"/>
    </location>
</feature>
<comment type="subcellular location">
    <subcellularLocation>
        <location evidence="1 11">Nucleus</location>
    </subcellularLocation>
</comment>
<evidence type="ECO:0000256" key="6">
    <source>
        <dbReference type="ARBA" id="ARBA00022853"/>
    </source>
</evidence>
<protein>
    <recommendedName>
        <fullName evidence="11">Chromatin modification-related protein</fullName>
    </recommendedName>
</protein>
<dbReference type="CDD" id="cd15505">
    <property type="entry name" value="PHD_ING"/>
    <property type="match status" value="1"/>
</dbReference>
<dbReference type="GO" id="GO:0070210">
    <property type="term" value="C:Rpd3L-Expanded complex"/>
    <property type="evidence" value="ECO:0007669"/>
    <property type="project" value="TreeGrafter"/>
</dbReference>
<proteinExistence type="inferred from homology"/>
<dbReference type="STRING" id="86049.A0A1C1CJC9"/>
<dbReference type="InterPro" id="IPR011011">
    <property type="entry name" value="Znf_FYVE_PHD"/>
</dbReference>
<feature type="compositionally biased region" description="Polar residues" evidence="12">
    <location>
        <begin position="408"/>
        <end position="421"/>
    </location>
</feature>
<evidence type="ECO:0000256" key="10">
    <source>
        <dbReference type="PROSITE-ProRule" id="PRU00146"/>
    </source>
</evidence>
<dbReference type="SUPFAM" id="SSF57903">
    <property type="entry name" value="FYVE/PHD zinc finger"/>
    <property type="match status" value="1"/>
</dbReference>
<feature type="binding site" evidence="9">
    <location>
        <position position="714"/>
    </location>
    <ligand>
        <name>Zn(2+)</name>
        <dbReference type="ChEBI" id="CHEBI:29105"/>
        <label>1</label>
    </ligand>
</feature>
<keyword evidence="6 11" id="KW-0156">Chromatin regulator</keyword>
<organism evidence="14 15">
    <name type="scientific">Cladophialophora carrionii</name>
    <dbReference type="NCBI Taxonomy" id="86049"/>
    <lineage>
        <taxon>Eukaryota</taxon>
        <taxon>Fungi</taxon>
        <taxon>Dikarya</taxon>
        <taxon>Ascomycota</taxon>
        <taxon>Pezizomycotina</taxon>
        <taxon>Eurotiomycetes</taxon>
        <taxon>Chaetothyriomycetidae</taxon>
        <taxon>Chaetothyriales</taxon>
        <taxon>Herpotrichiellaceae</taxon>
        <taxon>Cladophialophora</taxon>
    </lineage>
</organism>
<dbReference type="InterPro" id="IPR019786">
    <property type="entry name" value="Zinc_finger_PHD-type_CS"/>
</dbReference>
<evidence type="ECO:0000259" key="13">
    <source>
        <dbReference type="PROSITE" id="PS50016"/>
    </source>
</evidence>
<feature type="compositionally biased region" description="Basic and acidic residues" evidence="12">
    <location>
        <begin position="499"/>
        <end position="508"/>
    </location>
</feature>
<dbReference type="PROSITE" id="PS01359">
    <property type="entry name" value="ZF_PHD_1"/>
    <property type="match status" value="1"/>
</dbReference>
<dbReference type="GO" id="GO:0006325">
    <property type="term" value="P:chromatin organization"/>
    <property type="evidence" value="ECO:0007669"/>
    <property type="project" value="UniProtKB-KW"/>
</dbReference>
<keyword evidence="15" id="KW-1185">Reference proteome</keyword>
<dbReference type="PROSITE" id="PS50016">
    <property type="entry name" value="ZF_PHD_2"/>
    <property type="match status" value="1"/>
</dbReference>
<feature type="compositionally biased region" description="Basic and acidic residues" evidence="12">
    <location>
        <begin position="661"/>
        <end position="680"/>
    </location>
</feature>
<evidence type="ECO:0000313" key="14">
    <source>
        <dbReference type="EMBL" id="OCT48620.1"/>
    </source>
</evidence>
<keyword evidence="5 9" id="KW-0862">Zinc</keyword>
<dbReference type="SMART" id="SM00249">
    <property type="entry name" value="PHD"/>
    <property type="match status" value="1"/>
</dbReference>
<dbReference type="PANTHER" id="PTHR10333">
    <property type="entry name" value="INHIBITOR OF GROWTH PROTEIN"/>
    <property type="match status" value="1"/>
</dbReference>
<feature type="site" description="Histone H3K4me3 binding" evidence="8">
    <location>
        <position position="724"/>
    </location>
</feature>
<dbReference type="InterPro" id="IPR028651">
    <property type="entry name" value="ING_fam"/>
</dbReference>
<dbReference type="InterPro" id="IPR001965">
    <property type="entry name" value="Znf_PHD"/>
</dbReference>
<feature type="binding site" evidence="9">
    <location>
        <position position="716"/>
    </location>
    <ligand>
        <name>Zn(2+)</name>
        <dbReference type="ChEBI" id="CHEBI:29105"/>
        <label>1</label>
    </ligand>
</feature>
<comment type="similarity">
    <text evidence="2 11">Belongs to the ING family.</text>
</comment>
<evidence type="ECO:0000256" key="9">
    <source>
        <dbReference type="PIRSR" id="PIRSR628651-51"/>
    </source>
</evidence>
<name>A0A1C1CJC9_9EURO</name>
<feature type="compositionally biased region" description="Low complexity" evidence="12">
    <location>
        <begin position="590"/>
        <end position="603"/>
    </location>
</feature>
<evidence type="ECO:0000256" key="7">
    <source>
        <dbReference type="ARBA" id="ARBA00023242"/>
    </source>
</evidence>
<feature type="compositionally biased region" description="Polar residues" evidence="12">
    <location>
        <begin position="645"/>
        <end position="660"/>
    </location>
</feature>
<dbReference type="Proteomes" id="UP000094526">
    <property type="component" value="Unassembled WGS sequence"/>
</dbReference>
<comment type="domain">
    <text evidence="11">The PHD-type zinc finger mediates the binding to H3K4me3.</text>
</comment>
<reference evidence="15" key="1">
    <citation type="submission" date="2015-07" db="EMBL/GenBank/DDBJ databases">
        <authorList>
            <person name="Teixeira M.M."/>
            <person name="Souza R.C."/>
            <person name="Almeida L.G."/>
            <person name="Vicente V.A."/>
            <person name="de Hoog S."/>
            <person name="Bocca A.L."/>
            <person name="de Almeida S.R."/>
            <person name="Vasconcelos A.T."/>
            <person name="Felipe M.S."/>
        </authorList>
    </citation>
    <scope>NUCLEOTIDE SEQUENCE [LARGE SCALE GENOMIC DNA]</scope>
    <source>
        <strain evidence="15">KSF</strain>
    </source>
</reference>
<evidence type="ECO:0000256" key="12">
    <source>
        <dbReference type="SAM" id="MobiDB-lite"/>
    </source>
</evidence>
<dbReference type="Pfam" id="PF12998">
    <property type="entry name" value="ING"/>
    <property type="match status" value="2"/>
</dbReference>
<feature type="site" description="Histone H3K4me3 binding" evidence="8">
    <location>
        <position position="728"/>
    </location>
</feature>
<evidence type="ECO:0000256" key="4">
    <source>
        <dbReference type="ARBA" id="ARBA00022771"/>
    </source>
</evidence>
<feature type="binding site" evidence="9">
    <location>
        <position position="738"/>
    </location>
    <ligand>
        <name>Zn(2+)</name>
        <dbReference type="ChEBI" id="CHEBI:29105"/>
        <label>1</label>
    </ligand>
</feature>
<evidence type="ECO:0000256" key="2">
    <source>
        <dbReference type="ARBA" id="ARBA00010210"/>
    </source>
</evidence>
<dbReference type="eggNOG" id="KOG1973">
    <property type="taxonomic scope" value="Eukaryota"/>
</dbReference>
<keyword evidence="3 9" id="KW-0479">Metal-binding</keyword>
<feature type="binding site" evidence="9">
    <location>
        <position position="758"/>
    </location>
    <ligand>
        <name>Zn(2+)</name>
        <dbReference type="ChEBI" id="CHEBI:29105"/>
        <label>2</label>
    </ligand>
</feature>
<evidence type="ECO:0000256" key="1">
    <source>
        <dbReference type="ARBA" id="ARBA00004123"/>
    </source>
</evidence>
<dbReference type="GO" id="GO:0033698">
    <property type="term" value="C:Rpd3L complex"/>
    <property type="evidence" value="ECO:0007669"/>
    <property type="project" value="TreeGrafter"/>
</dbReference>
<feature type="domain" description="PHD-type" evidence="13">
    <location>
        <begin position="711"/>
        <end position="761"/>
    </location>
</feature>
<gene>
    <name evidence="14" type="ORF">CLCR_03882</name>
</gene>
<dbReference type="AlphaFoldDB" id="A0A1C1CJC9"/>
<comment type="caution">
    <text evidence="14">The sequence shown here is derived from an EMBL/GenBank/DDBJ whole genome shotgun (WGS) entry which is preliminary data.</text>
</comment>
<feature type="site" description="Histone H3K4me3 binding" evidence="8">
    <location>
        <position position="736"/>
    </location>
</feature>
<evidence type="ECO:0000256" key="8">
    <source>
        <dbReference type="PIRSR" id="PIRSR628651-50"/>
    </source>
</evidence>
<feature type="binding site" evidence="9">
    <location>
        <position position="732"/>
    </location>
    <ligand>
        <name>Zn(2+)</name>
        <dbReference type="ChEBI" id="CHEBI:29105"/>
        <label>2</label>
    </ligand>
</feature>
<evidence type="ECO:0000256" key="5">
    <source>
        <dbReference type="ARBA" id="ARBA00022833"/>
    </source>
</evidence>
<feature type="binding site" evidence="9">
    <location>
        <position position="741"/>
    </location>
    <ligand>
        <name>Zn(2+)</name>
        <dbReference type="ChEBI" id="CHEBI:29105"/>
        <label>1</label>
    </ligand>
</feature>
<feature type="region of interest" description="Disordered" evidence="12">
    <location>
        <begin position="408"/>
        <end position="683"/>
    </location>
</feature>
<feature type="site" description="Histone H3K4me3 binding" evidence="8">
    <location>
        <position position="713"/>
    </location>
</feature>
<dbReference type="GO" id="GO:0006355">
    <property type="term" value="P:regulation of DNA-templated transcription"/>
    <property type="evidence" value="ECO:0007669"/>
    <property type="project" value="TreeGrafter"/>
</dbReference>
<keyword evidence="4 10" id="KW-0863">Zinc-finger</keyword>
<dbReference type="PANTHER" id="PTHR10333:SF42">
    <property type="entry name" value="INHIBITOR OF GROWTH PROTEIN 5"/>
    <property type="match status" value="1"/>
</dbReference>
<sequence>MTTTVLGTSNVRGVPSRLTRTNPARASKGLGSASLRQNSLVSNSGLPLALSSNGIASQSLTNNEPVGMYPAITHFSDAIAALPREYRRHTSLLKEVDAKAWGPEENLQLALDQCLADSATTTRDLAGAAQSLNSSATADDSINNSEANSVAGASFDNASLASAHFSDPAVVQRRRKYHALRQSLMAVMVTMDEKNHVINNASEEMGRQIRRLDRIWPHIAEEISEEARLGSLKHWAYTETNPTKKVPPPPTRRDAAAATVAPTLHESEVAHRSHDRREAVRRQRAAAHHVDSDLDDSRLPVRKTTTNGKKRAAEAAPDPAGLGISGAGAGVSTTKRKKPEKPAVGSAAMERSISSALGGRPMSRESSQQDNSKKRKVSATAMSVARKRYVLHEMQRDDANLLRNRINAATQDSPKLTSSPLAGTAGKEPYKRSPALSTVRPAMSRGRQNSTNTVESVKGGRPSSLASNRNGNSNNLTVSNTEGTNVGAAPSRAASEVKSNTREAKADKAVPVVDDEPSTVNGAKADHELKGAPPVERSYSRQGTAKVEPREEVSAKAVASPRLPALQTSELKTERTARGRASKTSTPVVATFADADAAETASANGSVSASTKPKRPPRNRVKDHGLHDSLSPKGLPMKRPHKKSGSLSFPSTTSNASTTQRVRDEAEPRTKSSTPSERDVLAPANHTINDLHVEMADDEEGDKDAPEEDEERYCYCQGVSYGEMVACDRDICPRQWFHLDCIGLKSVPKSAKWYCNECKEALAQGERMTTGNGKGKNGNGSGNGNGNGSGSGSGNGHGTGNGK</sequence>
<dbReference type="Gene3D" id="3.30.40.10">
    <property type="entry name" value="Zinc/RING finger domain, C3HC4 (zinc finger)"/>
    <property type="match status" value="1"/>
</dbReference>
<feature type="region of interest" description="Disordered" evidence="12">
    <location>
        <begin position="767"/>
        <end position="803"/>
    </location>
</feature>
<feature type="region of interest" description="Disordered" evidence="12">
    <location>
        <begin position="263"/>
        <end position="381"/>
    </location>
</feature>
<dbReference type="InterPro" id="IPR013083">
    <property type="entry name" value="Znf_RING/FYVE/PHD"/>
</dbReference>
<dbReference type="Gene3D" id="6.10.140.1740">
    <property type="match status" value="1"/>
</dbReference>
<feature type="compositionally biased region" description="Polar residues" evidence="12">
    <location>
        <begin position="464"/>
        <end position="484"/>
    </location>
</feature>
<feature type="compositionally biased region" description="Polar residues" evidence="12">
    <location>
        <begin position="446"/>
        <end position="455"/>
    </location>
</feature>
<dbReference type="InterPro" id="IPR019787">
    <property type="entry name" value="Znf_PHD-finger"/>
</dbReference>
<feature type="binding site" evidence="9">
    <location>
        <position position="755"/>
    </location>
    <ligand>
        <name>Zn(2+)</name>
        <dbReference type="ChEBI" id="CHEBI:29105"/>
        <label>2</label>
    </ligand>
</feature>
<comment type="function">
    <text evidence="11">Component of an histone acetyltransferase complex.</text>
</comment>
<dbReference type="EMBL" id="LGRB01000012">
    <property type="protein sequence ID" value="OCT48620.1"/>
    <property type="molecule type" value="Genomic_DNA"/>
</dbReference>
<feature type="compositionally biased region" description="Basic and acidic residues" evidence="12">
    <location>
        <begin position="288"/>
        <end position="299"/>
    </location>
</feature>